<evidence type="ECO:0000313" key="2">
    <source>
        <dbReference type="EMBL" id="KAK7449201.1"/>
    </source>
</evidence>
<dbReference type="EMBL" id="JBANRG010000036">
    <property type="protein sequence ID" value="KAK7449201.1"/>
    <property type="molecule type" value="Genomic_DNA"/>
</dbReference>
<protein>
    <recommendedName>
        <fullName evidence="1">Cryptic loci regulator 2 N-terminal domain-containing protein</fullName>
    </recommendedName>
</protein>
<dbReference type="PANTHER" id="PTHR38046:SF1">
    <property type="entry name" value="CRYPTIC LOCI REGULATOR 2"/>
    <property type="match status" value="1"/>
</dbReference>
<sequence>MSSNSSSGPLSSSNTSTPVVSFPKSEGDASYWPVTGSASYVLHRDGRKHYYRAISPGEEKYENWLFKIAKGMEEALQWPEQDDYQLQLPRGYRMFEADRLNYDNRCLVPRKHSDKYLYGSPYGRFRSPAEFIPHALWLWTDATLDHSNCLCQYQKKTSYQHVSNRPPSVGTGDMDTRRMSSNMCPSDMLPSAEVIPTTTEVEKQKPRKRQLGNSCPSGILSSFKAVPCRVRRGELVFCSLPYPIQGKGQEGQISAWPAVLLDNGTSQKHPFGETYLYKLWFLGLTSISSIPEEYVLPYQSYSQSHHTTIQKAAYPHSSRFLEGNTNFSPWLSSGDLVLSNVAGHYLMGLQIASRLSMTWSLNSEECPPGSVSKSSPLPLFYRPAENSPCSEDLNVKGIWWGTEYISVSDLVLLRLPRASFHEPALMNVSVVLPPLHCSKSDPTSTDLELFHFTAGPVLMLIYKIFVEELEGEDGTARREARASGMLFEIADIEGRRIFQDTSLGSYFLPNAPERRWFRPILLDGYVADISLECIGRRYHENHSILTDDIGFMLPEFFVMEDRNTTIKESAKQAWEDVQQYFKNV</sequence>
<evidence type="ECO:0000259" key="1">
    <source>
        <dbReference type="Pfam" id="PF16761"/>
    </source>
</evidence>
<keyword evidence="3" id="KW-1185">Reference proteome</keyword>
<reference evidence="2 3" key="1">
    <citation type="submission" date="2024-01" db="EMBL/GenBank/DDBJ databases">
        <title>A draft genome for the cacao thread blight pathogen Marasmiellus scandens.</title>
        <authorList>
            <person name="Baruah I.K."/>
            <person name="Leung J."/>
            <person name="Bukari Y."/>
            <person name="Amoako-Attah I."/>
            <person name="Meinhardt L.W."/>
            <person name="Bailey B.A."/>
            <person name="Cohen S.P."/>
        </authorList>
    </citation>
    <scope>NUCLEOTIDE SEQUENCE [LARGE SCALE GENOMIC DNA]</scope>
    <source>
        <strain evidence="2 3">GH-19</strain>
    </source>
</reference>
<accession>A0ABR1J365</accession>
<feature type="domain" description="Cryptic loci regulator 2 N-terminal" evidence="1">
    <location>
        <begin position="87"/>
        <end position="153"/>
    </location>
</feature>
<dbReference type="Proteomes" id="UP001498398">
    <property type="component" value="Unassembled WGS sequence"/>
</dbReference>
<gene>
    <name evidence="2" type="ORF">VKT23_013347</name>
</gene>
<proteinExistence type="predicted"/>
<evidence type="ECO:0000313" key="3">
    <source>
        <dbReference type="Proteomes" id="UP001498398"/>
    </source>
</evidence>
<comment type="caution">
    <text evidence="2">The sequence shown here is derived from an EMBL/GenBank/DDBJ whole genome shotgun (WGS) entry which is preliminary data.</text>
</comment>
<dbReference type="InterPro" id="IPR031915">
    <property type="entry name" value="Clr2_N"/>
</dbReference>
<organism evidence="2 3">
    <name type="scientific">Marasmiellus scandens</name>
    <dbReference type="NCBI Taxonomy" id="2682957"/>
    <lineage>
        <taxon>Eukaryota</taxon>
        <taxon>Fungi</taxon>
        <taxon>Dikarya</taxon>
        <taxon>Basidiomycota</taxon>
        <taxon>Agaricomycotina</taxon>
        <taxon>Agaricomycetes</taxon>
        <taxon>Agaricomycetidae</taxon>
        <taxon>Agaricales</taxon>
        <taxon>Marasmiineae</taxon>
        <taxon>Omphalotaceae</taxon>
        <taxon>Marasmiellus</taxon>
    </lineage>
</organism>
<dbReference type="Pfam" id="PF16761">
    <property type="entry name" value="Clr2_transil"/>
    <property type="match status" value="1"/>
</dbReference>
<dbReference type="InterPro" id="IPR038986">
    <property type="entry name" value="Clr2"/>
</dbReference>
<dbReference type="PANTHER" id="PTHR38046">
    <property type="entry name" value="CRYPTIC LOCI REGULATOR 2"/>
    <property type="match status" value="1"/>
</dbReference>
<name>A0ABR1J365_9AGAR</name>